<name>A0A9Q1G8Y7_SYNKA</name>
<organism evidence="1 2">
    <name type="scientific">Synaphobranchus kaupii</name>
    <name type="common">Kaup's arrowtooth eel</name>
    <dbReference type="NCBI Taxonomy" id="118154"/>
    <lineage>
        <taxon>Eukaryota</taxon>
        <taxon>Metazoa</taxon>
        <taxon>Chordata</taxon>
        <taxon>Craniata</taxon>
        <taxon>Vertebrata</taxon>
        <taxon>Euteleostomi</taxon>
        <taxon>Actinopterygii</taxon>
        <taxon>Neopterygii</taxon>
        <taxon>Teleostei</taxon>
        <taxon>Anguilliformes</taxon>
        <taxon>Synaphobranchidae</taxon>
        <taxon>Synaphobranchus</taxon>
    </lineage>
</organism>
<dbReference type="OrthoDB" id="411173at2759"/>
<dbReference type="EMBL" id="JAINUF010000001">
    <property type="protein sequence ID" value="KAJ8379730.1"/>
    <property type="molecule type" value="Genomic_DNA"/>
</dbReference>
<proteinExistence type="predicted"/>
<dbReference type="AlphaFoldDB" id="A0A9Q1G8Y7"/>
<evidence type="ECO:0000313" key="1">
    <source>
        <dbReference type="EMBL" id="KAJ8379730.1"/>
    </source>
</evidence>
<sequence>MTGQLNTFYARFNRTEPQDDCVPSDPSHHPAPITVEERKVISMLAKVNPRNTPGPDGLKGHVLKESAAQLGGVMA</sequence>
<protein>
    <submittedName>
        <fullName evidence="1">Uncharacterized protein</fullName>
    </submittedName>
</protein>
<comment type="caution">
    <text evidence="1">The sequence shown here is derived from an EMBL/GenBank/DDBJ whole genome shotgun (WGS) entry which is preliminary data.</text>
</comment>
<gene>
    <name evidence="1" type="ORF">SKAU_G00005080</name>
</gene>
<reference evidence="1" key="1">
    <citation type="journal article" date="2023" name="Science">
        <title>Genome structures resolve the early diversification of teleost fishes.</title>
        <authorList>
            <person name="Parey E."/>
            <person name="Louis A."/>
            <person name="Montfort J."/>
            <person name="Bouchez O."/>
            <person name="Roques C."/>
            <person name="Iampietro C."/>
            <person name="Lluch J."/>
            <person name="Castinel A."/>
            <person name="Donnadieu C."/>
            <person name="Desvignes T."/>
            <person name="Floi Bucao C."/>
            <person name="Jouanno E."/>
            <person name="Wen M."/>
            <person name="Mejri S."/>
            <person name="Dirks R."/>
            <person name="Jansen H."/>
            <person name="Henkel C."/>
            <person name="Chen W.J."/>
            <person name="Zahm M."/>
            <person name="Cabau C."/>
            <person name="Klopp C."/>
            <person name="Thompson A.W."/>
            <person name="Robinson-Rechavi M."/>
            <person name="Braasch I."/>
            <person name="Lecointre G."/>
            <person name="Bobe J."/>
            <person name="Postlethwait J.H."/>
            <person name="Berthelot C."/>
            <person name="Roest Crollius H."/>
            <person name="Guiguen Y."/>
        </authorList>
    </citation>
    <scope>NUCLEOTIDE SEQUENCE</scope>
    <source>
        <strain evidence="1">WJC10195</strain>
    </source>
</reference>
<accession>A0A9Q1G8Y7</accession>
<evidence type="ECO:0000313" key="2">
    <source>
        <dbReference type="Proteomes" id="UP001152622"/>
    </source>
</evidence>
<dbReference type="Proteomes" id="UP001152622">
    <property type="component" value="Chromosome 1"/>
</dbReference>
<keyword evidence="2" id="KW-1185">Reference proteome</keyword>